<gene>
    <name evidence="1" type="ORF">OW729_08645</name>
</gene>
<dbReference type="EMBL" id="JAPQFJ010000007">
    <property type="protein sequence ID" value="MCY6958671.1"/>
    <property type="molecule type" value="Genomic_DNA"/>
</dbReference>
<organism evidence="1 2">
    <name type="scientific">Clostridium brassicae</name>
    <dbReference type="NCBI Taxonomy" id="2999072"/>
    <lineage>
        <taxon>Bacteria</taxon>
        <taxon>Bacillati</taxon>
        <taxon>Bacillota</taxon>
        <taxon>Clostridia</taxon>
        <taxon>Eubacteriales</taxon>
        <taxon>Clostridiaceae</taxon>
        <taxon>Clostridium</taxon>
    </lineage>
</organism>
<evidence type="ECO:0000313" key="1">
    <source>
        <dbReference type="EMBL" id="MCY6958671.1"/>
    </source>
</evidence>
<accession>A0ABT4DBQ9</accession>
<name>A0ABT4DBQ9_9CLOT</name>
<evidence type="ECO:0000313" key="2">
    <source>
        <dbReference type="Proteomes" id="UP001144612"/>
    </source>
</evidence>
<proteinExistence type="predicted"/>
<reference evidence="1" key="1">
    <citation type="submission" date="2022-12" db="EMBL/GenBank/DDBJ databases">
        <title>Clostridium sp. nov., isolated from industrial wastewater.</title>
        <authorList>
            <person name="Jiayan W."/>
        </authorList>
    </citation>
    <scope>NUCLEOTIDE SEQUENCE</scope>
    <source>
        <strain evidence="1">ZC22-4</strain>
    </source>
</reference>
<dbReference type="RefSeq" id="WP_268061088.1">
    <property type="nucleotide sequence ID" value="NZ_JAPQFJ010000007.1"/>
</dbReference>
<keyword evidence="2" id="KW-1185">Reference proteome</keyword>
<protein>
    <recommendedName>
        <fullName evidence="3">Lipoprotein</fullName>
    </recommendedName>
</protein>
<dbReference type="Proteomes" id="UP001144612">
    <property type="component" value="Unassembled WGS sequence"/>
</dbReference>
<comment type="caution">
    <text evidence="1">The sequence shown here is derived from an EMBL/GenBank/DDBJ whole genome shotgun (WGS) entry which is preliminary data.</text>
</comment>
<sequence length="206" mass="24573">MGKRTKLKTGVITLCMTAIIIGAIGKKYYKKKMDENLKEPLKEICLETMRNTEIRDGEFRINMPRAISYSEEKLKEFFNKNKDKYKDIFGKDIFEYDSCLFFVHDNDEKIYLQCFFSLRGKAQYCLGKTYEIRTETYKWKDNIKTFEMDKKIAEEINKKSNVKNLKEKDIVKMPGNTCAIVRKKQGDKIILEMLKWDYSKMINYFK</sequence>
<evidence type="ECO:0008006" key="3">
    <source>
        <dbReference type="Google" id="ProtNLM"/>
    </source>
</evidence>